<evidence type="ECO:0000256" key="1">
    <source>
        <dbReference type="SAM" id="MobiDB-lite"/>
    </source>
</evidence>
<dbReference type="AlphaFoldDB" id="A0AA88A9U1"/>
<feature type="region of interest" description="Disordered" evidence="1">
    <location>
        <begin position="186"/>
        <end position="207"/>
    </location>
</feature>
<sequence length="285" mass="32638">MCVFLGLIVIAKGTGVEPTVDDFLNLYYSKENNRNFSRFLMYRRRKKQVIEEMTNVDRNWQDWYFFMLVNAKSIGPLFSKYLYYPLWSKLCRDLKKPPASGILFESKLERLLANPIDSGTISTPPSSLGVRDQRSVEATLRSSCPLLRSFSPKKSERSERQPRLRMSLRPWCPGLFRPSIPLLSQPKLLNNDQRRNDGSRREKKTDKITAESVIEQEVPQEVHLVNLHAGSNLISDRDLAVKVANHLLTDIKRELAKEGRVPMGLDEGGWRSCDGLTMLPANGIE</sequence>
<protein>
    <submittedName>
        <fullName evidence="3">Uncharacterized protein</fullName>
    </submittedName>
</protein>
<feature type="chain" id="PRO_5041733401" evidence="2">
    <location>
        <begin position="16"/>
        <end position="285"/>
    </location>
</feature>
<name>A0AA88A9U1_FICCA</name>
<dbReference type="EMBL" id="BTGU01000028">
    <property type="protein sequence ID" value="GMN48559.1"/>
    <property type="molecule type" value="Genomic_DNA"/>
</dbReference>
<dbReference type="Proteomes" id="UP001187192">
    <property type="component" value="Unassembled WGS sequence"/>
</dbReference>
<organism evidence="3 4">
    <name type="scientific">Ficus carica</name>
    <name type="common">Common fig</name>
    <dbReference type="NCBI Taxonomy" id="3494"/>
    <lineage>
        <taxon>Eukaryota</taxon>
        <taxon>Viridiplantae</taxon>
        <taxon>Streptophyta</taxon>
        <taxon>Embryophyta</taxon>
        <taxon>Tracheophyta</taxon>
        <taxon>Spermatophyta</taxon>
        <taxon>Magnoliopsida</taxon>
        <taxon>eudicotyledons</taxon>
        <taxon>Gunneridae</taxon>
        <taxon>Pentapetalae</taxon>
        <taxon>rosids</taxon>
        <taxon>fabids</taxon>
        <taxon>Rosales</taxon>
        <taxon>Moraceae</taxon>
        <taxon>Ficeae</taxon>
        <taxon>Ficus</taxon>
    </lineage>
</organism>
<keyword evidence="2" id="KW-0732">Signal</keyword>
<evidence type="ECO:0000256" key="2">
    <source>
        <dbReference type="SAM" id="SignalP"/>
    </source>
</evidence>
<feature type="signal peptide" evidence="2">
    <location>
        <begin position="1"/>
        <end position="15"/>
    </location>
</feature>
<reference evidence="3" key="1">
    <citation type="submission" date="2023-07" db="EMBL/GenBank/DDBJ databases">
        <title>draft genome sequence of fig (Ficus carica).</title>
        <authorList>
            <person name="Takahashi T."/>
            <person name="Nishimura K."/>
        </authorList>
    </citation>
    <scope>NUCLEOTIDE SEQUENCE</scope>
</reference>
<feature type="compositionally biased region" description="Basic and acidic residues" evidence="1">
    <location>
        <begin position="192"/>
        <end position="207"/>
    </location>
</feature>
<keyword evidence="4" id="KW-1185">Reference proteome</keyword>
<accession>A0AA88A9U1</accession>
<comment type="caution">
    <text evidence="3">The sequence shown here is derived from an EMBL/GenBank/DDBJ whole genome shotgun (WGS) entry which is preliminary data.</text>
</comment>
<proteinExistence type="predicted"/>
<evidence type="ECO:0000313" key="3">
    <source>
        <dbReference type="EMBL" id="GMN48559.1"/>
    </source>
</evidence>
<gene>
    <name evidence="3" type="ORF">TIFTF001_017722</name>
</gene>
<evidence type="ECO:0000313" key="4">
    <source>
        <dbReference type="Proteomes" id="UP001187192"/>
    </source>
</evidence>